<proteinExistence type="predicted"/>
<accession>A0A0E9S9B2</accession>
<sequence>MFVADIADDALAGVSVAVPRQLRVHISAVFTLQLQHQVLFTCSSAWDNKIVLHDQIYKTASYTISTKANKQASLTS</sequence>
<reference evidence="1" key="2">
    <citation type="journal article" date="2015" name="Fish Shellfish Immunol.">
        <title>Early steps in the European eel (Anguilla anguilla)-Vibrio vulnificus interaction in the gills: Role of the RtxA13 toxin.</title>
        <authorList>
            <person name="Callol A."/>
            <person name="Pajuelo D."/>
            <person name="Ebbesson L."/>
            <person name="Teles M."/>
            <person name="MacKenzie S."/>
            <person name="Amaro C."/>
        </authorList>
    </citation>
    <scope>NUCLEOTIDE SEQUENCE</scope>
</reference>
<dbReference type="EMBL" id="GBXM01071449">
    <property type="protein sequence ID" value="JAH37128.1"/>
    <property type="molecule type" value="Transcribed_RNA"/>
</dbReference>
<dbReference type="AlphaFoldDB" id="A0A0E9S9B2"/>
<evidence type="ECO:0000313" key="1">
    <source>
        <dbReference type="EMBL" id="JAH37128.1"/>
    </source>
</evidence>
<reference evidence="1" key="1">
    <citation type="submission" date="2014-11" db="EMBL/GenBank/DDBJ databases">
        <authorList>
            <person name="Amaro Gonzalez C."/>
        </authorList>
    </citation>
    <scope>NUCLEOTIDE SEQUENCE</scope>
</reference>
<protein>
    <submittedName>
        <fullName evidence="1">Uncharacterized protein</fullName>
    </submittedName>
</protein>
<name>A0A0E9S9B2_ANGAN</name>
<organism evidence="1">
    <name type="scientific">Anguilla anguilla</name>
    <name type="common">European freshwater eel</name>
    <name type="synonym">Muraena anguilla</name>
    <dbReference type="NCBI Taxonomy" id="7936"/>
    <lineage>
        <taxon>Eukaryota</taxon>
        <taxon>Metazoa</taxon>
        <taxon>Chordata</taxon>
        <taxon>Craniata</taxon>
        <taxon>Vertebrata</taxon>
        <taxon>Euteleostomi</taxon>
        <taxon>Actinopterygii</taxon>
        <taxon>Neopterygii</taxon>
        <taxon>Teleostei</taxon>
        <taxon>Anguilliformes</taxon>
        <taxon>Anguillidae</taxon>
        <taxon>Anguilla</taxon>
    </lineage>
</organism>